<dbReference type="Pfam" id="PF00355">
    <property type="entry name" value="Rieske"/>
    <property type="match status" value="1"/>
</dbReference>
<evidence type="ECO:0000256" key="5">
    <source>
        <dbReference type="ARBA" id="ARBA00034078"/>
    </source>
</evidence>
<dbReference type="EMBL" id="SOZE01000004">
    <property type="protein sequence ID" value="TFF39233.1"/>
    <property type="molecule type" value="Genomic_DNA"/>
</dbReference>
<keyword evidence="2" id="KW-0479">Metal-binding</keyword>
<comment type="similarity">
    <text evidence="6">Belongs to the bacterial ring-hydroxylating dioxygenase ferredoxin component family.</text>
</comment>
<dbReference type="InterPro" id="IPR036922">
    <property type="entry name" value="Rieske_2Fe-2S_sf"/>
</dbReference>
<evidence type="ECO:0000313" key="8">
    <source>
        <dbReference type="EMBL" id="TFF39233.1"/>
    </source>
</evidence>
<evidence type="ECO:0000256" key="1">
    <source>
        <dbReference type="ARBA" id="ARBA00022714"/>
    </source>
</evidence>
<comment type="caution">
    <text evidence="8">The sequence shown here is derived from an EMBL/GenBank/DDBJ whole genome shotgun (WGS) entry which is preliminary data.</text>
</comment>
<sequence>MKWYPVDGVTPNGEPFIKKVKVAGKSICIVGYEGGLFALGATCPHAREDLSSGWCADGKLVCPYHRFSYDLQTGKGSPGQNDYVECYPVKVKGKEVYVGIESFFDKLKQALK</sequence>
<dbReference type="InterPro" id="IPR017941">
    <property type="entry name" value="Rieske_2Fe-2S"/>
</dbReference>
<comment type="cofactor">
    <cofactor evidence="5">
        <name>[2Fe-2S] cluster</name>
        <dbReference type="ChEBI" id="CHEBI:190135"/>
    </cofactor>
</comment>
<organism evidence="8 9">
    <name type="scientific">Mucilaginibacter psychrotolerans</name>
    <dbReference type="NCBI Taxonomy" id="1524096"/>
    <lineage>
        <taxon>Bacteria</taxon>
        <taxon>Pseudomonadati</taxon>
        <taxon>Bacteroidota</taxon>
        <taxon>Sphingobacteriia</taxon>
        <taxon>Sphingobacteriales</taxon>
        <taxon>Sphingobacteriaceae</taxon>
        <taxon>Mucilaginibacter</taxon>
    </lineage>
</organism>
<dbReference type="PANTHER" id="PTHR21496">
    <property type="entry name" value="FERREDOXIN-RELATED"/>
    <property type="match status" value="1"/>
</dbReference>
<protein>
    <submittedName>
        <fullName evidence="8">Rieske (2Fe-2S) protein</fullName>
    </submittedName>
</protein>
<dbReference type="Proteomes" id="UP000297540">
    <property type="component" value="Unassembled WGS sequence"/>
</dbReference>
<keyword evidence="1" id="KW-0001">2Fe-2S</keyword>
<evidence type="ECO:0000256" key="2">
    <source>
        <dbReference type="ARBA" id="ARBA00022723"/>
    </source>
</evidence>
<keyword evidence="3" id="KW-0408">Iron</keyword>
<evidence type="ECO:0000313" key="9">
    <source>
        <dbReference type="Proteomes" id="UP000297540"/>
    </source>
</evidence>
<evidence type="ECO:0000259" key="7">
    <source>
        <dbReference type="PROSITE" id="PS51296"/>
    </source>
</evidence>
<evidence type="ECO:0000256" key="3">
    <source>
        <dbReference type="ARBA" id="ARBA00023004"/>
    </source>
</evidence>
<feature type="domain" description="Rieske" evidence="7">
    <location>
        <begin position="3"/>
        <end position="98"/>
    </location>
</feature>
<dbReference type="RefSeq" id="WP_133227731.1">
    <property type="nucleotide sequence ID" value="NZ_SOZE01000004.1"/>
</dbReference>
<dbReference type="OrthoDB" id="593800at2"/>
<evidence type="ECO:0000256" key="4">
    <source>
        <dbReference type="ARBA" id="ARBA00023014"/>
    </source>
</evidence>
<dbReference type="PANTHER" id="PTHR21496:SF0">
    <property type="entry name" value="RIESKE DOMAIN-CONTAINING PROTEIN"/>
    <property type="match status" value="1"/>
</dbReference>
<keyword evidence="4" id="KW-0411">Iron-sulfur</keyword>
<accession>A0A4Y8SJJ5</accession>
<dbReference type="SUPFAM" id="SSF50022">
    <property type="entry name" value="ISP domain"/>
    <property type="match status" value="1"/>
</dbReference>
<gene>
    <name evidence="8" type="ORF">E2R66_06330</name>
</gene>
<evidence type="ECO:0000256" key="6">
    <source>
        <dbReference type="ARBA" id="ARBA00038001"/>
    </source>
</evidence>
<dbReference type="AlphaFoldDB" id="A0A4Y8SJJ5"/>
<name>A0A4Y8SJJ5_9SPHI</name>
<dbReference type="Gene3D" id="2.102.10.10">
    <property type="entry name" value="Rieske [2Fe-2S] iron-sulphur domain"/>
    <property type="match status" value="1"/>
</dbReference>
<dbReference type="GO" id="GO:0051537">
    <property type="term" value="F:2 iron, 2 sulfur cluster binding"/>
    <property type="evidence" value="ECO:0007669"/>
    <property type="project" value="UniProtKB-KW"/>
</dbReference>
<dbReference type="PROSITE" id="PS51296">
    <property type="entry name" value="RIESKE"/>
    <property type="match status" value="1"/>
</dbReference>
<proteinExistence type="inferred from homology"/>
<dbReference type="GO" id="GO:0046872">
    <property type="term" value="F:metal ion binding"/>
    <property type="evidence" value="ECO:0007669"/>
    <property type="project" value="UniProtKB-KW"/>
</dbReference>
<reference evidence="8 9" key="1">
    <citation type="journal article" date="2017" name="Int. J. Syst. Evol. Microbiol.">
        <title>Mucilaginibacterpsychrotolerans sp. nov., isolated from peatlands.</title>
        <authorList>
            <person name="Deng Y."/>
            <person name="Shen L."/>
            <person name="Xu B."/>
            <person name="Liu Y."/>
            <person name="Gu Z."/>
            <person name="Liu H."/>
            <person name="Zhou Y."/>
        </authorList>
    </citation>
    <scope>NUCLEOTIDE SEQUENCE [LARGE SCALE GENOMIC DNA]</scope>
    <source>
        <strain evidence="8 9">NH7-4</strain>
    </source>
</reference>
<keyword evidence="9" id="KW-1185">Reference proteome</keyword>